<dbReference type="PANTHER" id="PTHR30136">
    <property type="entry name" value="HELIX-TURN-HELIX TRANSCRIPTIONAL REGULATOR, ICLR FAMILY"/>
    <property type="match status" value="1"/>
</dbReference>
<dbReference type="SMART" id="SM00346">
    <property type="entry name" value="HTH_ICLR"/>
    <property type="match status" value="1"/>
</dbReference>
<dbReference type="PROSITE" id="PS51077">
    <property type="entry name" value="HTH_ICLR"/>
    <property type="match status" value="1"/>
</dbReference>
<dbReference type="PANTHER" id="PTHR30136:SF35">
    <property type="entry name" value="HTH-TYPE TRANSCRIPTIONAL REGULATOR RV1719"/>
    <property type="match status" value="1"/>
</dbReference>
<keyword evidence="2" id="KW-0238">DNA-binding</keyword>
<dbReference type="SUPFAM" id="SSF55781">
    <property type="entry name" value="GAF domain-like"/>
    <property type="match status" value="1"/>
</dbReference>
<dbReference type="InterPro" id="IPR036390">
    <property type="entry name" value="WH_DNA-bd_sf"/>
</dbReference>
<organism evidence="6 7">
    <name type="scientific">Sabulicella glaciei</name>
    <dbReference type="NCBI Taxonomy" id="2984948"/>
    <lineage>
        <taxon>Bacteria</taxon>
        <taxon>Pseudomonadati</taxon>
        <taxon>Pseudomonadota</taxon>
        <taxon>Alphaproteobacteria</taxon>
        <taxon>Acetobacterales</taxon>
        <taxon>Acetobacteraceae</taxon>
        <taxon>Sabulicella</taxon>
    </lineage>
</organism>
<evidence type="ECO:0000313" key="6">
    <source>
        <dbReference type="EMBL" id="MCW8085447.1"/>
    </source>
</evidence>
<dbReference type="InterPro" id="IPR014757">
    <property type="entry name" value="Tscrpt_reg_IclR_C"/>
</dbReference>
<evidence type="ECO:0000256" key="2">
    <source>
        <dbReference type="ARBA" id="ARBA00023125"/>
    </source>
</evidence>
<evidence type="ECO:0000256" key="3">
    <source>
        <dbReference type="ARBA" id="ARBA00023163"/>
    </source>
</evidence>
<evidence type="ECO:0000256" key="1">
    <source>
        <dbReference type="ARBA" id="ARBA00023015"/>
    </source>
</evidence>
<gene>
    <name evidence="6" type="ORF">OF850_07400</name>
</gene>
<dbReference type="InterPro" id="IPR036388">
    <property type="entry name" value="WH-like_DNA-bd_sf"/>
</dbReference>
<dbReference type="Proteomes" id="UP001526430">
    <property type="component" value="Unassembled WGS sequence"/>
</dbReference>
<dbReference type="SUPFAM" id="SSF46785">
    <property type="entry name" value="Winged helix' DNA-binding domain"/>
    <property type="match status" value="1"/>
</dbReference>
<name>A0ABT3NTF6_9PROT</name>
<dbReference type="EMBL" id="JAPFQI010000003">
    <property type="protein sequence ID" value="MCW8085447.1"/>
    <property type="molecule type" value="Genomic_DNA"/>
</dbReference>
<dbReference type="Pfam" id="PF09339">
    <property type="entry name" value="HTH_IclR"/>
    <property type="match status" value="1"/>
</dbReference>
<evidence type="ECO:0000259" key="5">
    <source>
        <dbReference type="PROSITE" id="PS51078"/>
    </source>
</evidence>
<accession>A0ABT3NTF6</accession>
<dbReference type="Gene3D" id="3.30.450.40">
    <property type="match status" value="1"/>
</dbReference>
<reference evidence="6 7" key="1">
    <citation type="submission" date="2022-10" db="EMBL/GenBank/DDBJ databases">
        <title>Roseococcus glaciei nov., sp. nov., isolated from glacier.</title>
        <authorList>
            <person name="Liu Q."/>
            <person name="Xin Y.-H."/>
        </authorList>
    </citation>
    <scope>NUCLEOTIDE SEQUENCE [LARGE SCALE GENOMIC DNA]</scope>
    <source>
        <strain evidence="6 7">MDT2-1-1</strain>
    </source>
</reference>
<feature type="domain" description="HTH iclR-type" evidence="4">
    <location>
        <begin position="3"/>
        <end position="65"/>
    </location>
</feature>
<dbReference type="Pfam" id="PF01614">
    <property type="entry name" value="IclR_C"/>
    <property type="match status" value="1"/>
</dbReference>
<dbReference type="Gene3D" id="1.10.10.10">
    <property type="entry name" value="Winged helix-like DNA-binding domain superfamily/Winged helix DNA-binding domain"/>
    <property type="match status" value="1"/>
</dbReference>
<comment type="caution">
    <text evidence="6">The sequence shown here is derived from an EMBL/GenBank/DDBJ whole genome shotgun (WGS) entry which is preliminary data.</text>
</comment>
<dbReference type="PROSITE" id="PS51078">
    <property type="entry name" value="ICLR_ED"/>
    <property type="match status" value="1"/>
</dbReference>
<dbReference type="InterPro" id="IPR050707">
    <property type="entry name" value="HTH_MetabolicPath_Reg"/>
</dbReference>
<protein>
    <submittedName>
        <fullName evidence="6">IclR family transcriptional regulator</fullName>
    </submittedName>
</protein>
<keyword evidence="7" id="KW-1185">Reference proteome</keyword>
<evidence type="ECO:0000259" key="4">
    <source>
        <dbReference type="PROSITE" id="PS51077"/>
    </source>
</evidence>
<dbReference type="RefSeq" id="WP_301589340.1">
    <property type="nucleotide sequence ID" value="NZ_JAPFQI010000003.1"/>
</dbReference>
<dbReference type="InterPro" id="IPR029016">
    <property type="entry name" value="GAF-like_dom_sf"/>
</dbReference>
<evidence type="ECO:0000313" key="7">
    <source>
        <dbReference type="Proteomes" id="UP001526430"/>
    </source>
</evidence>
<sequence>MIVRQAAHVLELLEYFANRRRPATLSEVAQDLGWPRSSTFNLLGTLAERGYLYEPRAREGFYPTPRLFLLAREISEAEPLPEAVTTLLRDLVEETGETAGIAAASGTEVVFIEVCESPRPIRYFARVGLRMPIHITSCGRAILSQMGAAERATILRKVGFERHGPATPMSVAEVEAEIRRSVERGWFQNLAEFSQDLCGVSLPLPLGGRQLALVVAGPLNRMQERIPALAARMRRGLDLALAA</sequence>
<keyword evidence="3" id="KW-0804">Transcription</keyword>
<proteinExistence type="predicted"/>
<feature type="domain" description="IclR-ED" evidence="5">
    <location>
        <begin position="66"/>
        <end position="243"/>
    </location>
</feature>
<dbReference type="InterPro" id="IPR005471">
    <property type="entry name" value="Tscrpt_reg_IclR_N"/>
</dbReference>
<keyword evidence="1" id="KW-0805">Transcription regulation</keyword>